<dbReference type="CDD" id="cd07509">
    <property type="entry name" value="HAD_PPase"/>
    <property type="match status" value="1"/>
</dbReference>
<keyword evidence="15" id="KW-1185">Reference proteome</keyword>
<dbReference type="CTD" id="20247362"/>
<dbReference type="RefSeq" id="XP_009052075.1">
    <property type="nucleotide sequence ID" value="XM_009053827.1"/>
</dbReference>
<dbReference type="OrthoDB" id="426235at2759"/>
<dbReference type="GO" id="GO:0005829">
    <property type="term" value="C:cytosol"/>
    <property type="evidence" value="ECO:0007669"/>
    <property type="project" value="TreeGrafter"/>
</dbReference>
<evidence type="ECO:0000256" key="3">
    <source>
        <dbReference type="ARBA" id="ARBA00004496"/>
    </source>
</evidence>
<dbReference type="OMA" id="EEHIFMP"/>
<sequence length="263" mass="28951">MTDWTKIPIKGILLDITGVLYESGGQAIDGSIDAVARLMKSKIPVRFCTNETSCTRKALVEKLHRFGFSMEEKDVFPPIPAMSSILKQRKLRPFTILKPEAMADMSEIDCSNPNCVVIGDATTEFSYETLNKAFQLLVSLDMPLLFSLGRGKYYNENGKLALDVGCYMKALEYACDIQAEIVGKPSRSFFNAALEDMSVSADQVVMIGDDVVNDVGGAQSCGMRGVLVRTGKYRFQDENHPEVKPDGIVDNLAQAVDMILKAL</sequence>
<evidence type="ECO:0000313" key="15">
    <source>
        <dbReference type="Proteomes" id="UP000030746"/>
    </source>
</evidence>
<comment type="catalytic activity">
    <reaction evidence="13">
        <text>diphosphate + H2O = 2 phosphate + H(+)</text>
        <dbReference type="Rhea" id="RHEA:24576"/>
        <dbReference type="ChEBI" id="CHEBI:15377"/>
        <dbReference type="ChEBI" id="CHEBI:15378"/>
        <dbReference type="ChEBI" id="CHEBI:33019"/>
        <dbReference type="ChEBI" id="CHEBI:43474"/>
        <dbReference type="EC" id="3.6.1.1"/>
    </reaction>
</comment>
<evidence type="ECO:0000256" key="7">
    <source>
        <dbReference type="ARBA" id="ARBA00022723"/>
    </source>
</evidence>
<dbReference type="NCBIfam" id="TIGR01460">
    <property type="entry name" value="HAD-SF-IIA"/>
    <property type="match status" value="1"/>
</dbReference>
<dbReference type="GO" id="GO:0046872">
    <property type="term" value="F:metal ion binding"/>
    <property type="evidence" value="ECO:0007669"/>
    <property type="project" value="UniProtKB-KW"/>
</dbReference>
<evidence type="ECO:0000256" key="4">
    <source>
        <dbReference type="ARBA" id="ARBA00007958"/>
    </source>
</evidence>
<dbReference type="Pfam" id="PF13242">
    <property type="entry name" value="Hydrolase_like"/>
    <property type="match status" value="1"/>
</dbReference>
<evidence type="ECO:0000256" key="13">
    <source>
        <dbReference type="ARBA" id="ARBA00047820"/>
    </source>
</evidence>
<dbReference type="GO" id="GO:0016791">
    <property type="term" value="F:phosphatase activity"/>
    <property type="evidence" value="ECO:0007669"/>
    <property type="project" value="InterPro"/>
</dbReference>
<comment type="cofactor">
    <cofactor evidence="1">
        <name>Mg(2+)</name>
        <dbReference type="ChEBI" id="CHEBI:18420"/>
    </cofactor>
</comment>
<evidence type="ECO:0000256" key="2">
    <source>
        <dbReference type="ARBA" id="ARBA00004123"/>
    </source>
</evidence>
<evidence type="ECO:0000313" key="14">
    <source>
        <dbReference type="EMBL" id="ESO97211.1"/>
    </source>
</evidence>
<keyword evidence="9" id="KW-0460">Magnesium</keyword>
<dbReference type="KEGG" id="lgi:LOTGIDRAFT_226773"/>
<name>V4ATW2_LOTGI</name>
<comment type="subcellular location">
    <subcellularLocation>
        <location evidence="3">Cytoplasm</location>
    </subcellularLocation>
    <subcellularLocation>
        <location evidence="2">Nucleus</location>
    </subcellularLocation>
</comment>
<dbReference type="InterPro" id="IPR036412">
    <property type="entry name" value="HAD-like_sf"/>
</dbReference>
<evidence type="ECO:0000256" key="9">
    <source>
        <dbReference type="ARBA" id="ARBA00022842"/>
    </source>
</evidence>
<evidence type="ECO:0000256" key="5">
    <source>
        <dbReference type="ARBA" id="ARBA00012146"/>
    </source>
</evidence>
<gene>
    <name evidence="14" type="ORF">LOTGIDRAFT_226773</name>
</gene>
<evidence type="ECO:0000256" key="8">
    <source>
        <dbReference type="ARBA" id="ARBA00022801"/>
    </source>
</evidence>
<dbReference type="EMBL" id="KB201306">
    <property type="protein sequence ID" value="ESO97211.1"/>
    <property type="molecule type" value="Genomic_DNA"/>
</dbReference>
<reference evidence="14 15" key="1">
    <citation type="journal article" date="2013" name="Nature">
        <title>Insights into bilaterian evolution from three spiralian genomes.</title>
        <authorList>
            <person name="Simakov O."/>
            <person name="Marletaz F."/>
            <person name="Cho S.J."/>
            <person name="Edsinger-Gonzales E."/>
            <person name="Havlak P."/>
            <person name="Hellsten U."/>
            <person name="Kuo D.H."/>
            <person name="Larsson T."/>
            <person name="Lv J."/>
            <person name="Arendt D."/>
            <person name="Savage R."/>
            <person name="Osoegawa K."/>
            <person name="de Jong P."/>
            <person name="Grimwood J."/>
            <person name="Chapman J.A."/>
            <person name="Shapiro H."/>
            <person name="Aerts A."/>
            <person name="Otillar R.P."/>
            <person name="Terry A.Y."/>
            <person name="Boore J.L."/>
            <person name="Grigoriev I.V."/>
            <person name="Lindberg D.R."/>
            <person name="Seaver E.C."/>
            <person name="Weisblat D.A."/>
            <person name="Putnam N.H."/>
            <person name="Rokhsar D.S."/>
        </authorList>
    </citation>
    <scope>NUCLEOTIDE SEQUENCE [LARGE SCALE GENOMIC DNA]</scope>
</reference>
<comment type="function">
    <text evidence="11">Phosphatase that hydrolyzes imidodiphosphate, 3-phosphohistidine and 6-phospholysine. Has broad substrate specificity and can also hydrolyze inorganic diphosphate, but with lower efficiency.</text>
</comment>
<proteinExistence type="inferred from homology"/>
<evidence type="ECO:0000256" key="6">
    <source>
        <dbReference type="ARBA" id="ARBA00022490"/>
    </source>
</evidence>
<keyword evidence="8" id="KW-0378">Hydrolase</keyword>
<dbReference type="EC" id="3.6.1.1" evidence="5"/>
<dbReference type="GO" id="GO:0005634">
    <property type="term" value="C:nucleus"/>
    <property type="evidence" value="ECO:0007669"/>
    <property type="project" value="UniProtKB-SubCell"/>
</dbReference>
<dbReference type="InterPro" id="IPR006357">
    <property type="entry name" value="HAD-SF_hydro_IIA"/>
</dbReference>
<dbReference type="HOGENOM" id="CLU_043473_4_1_1"/>
<dbReference type="GO" id="GO:0004427">
    <property type="term" value="F:inorganic diphosphate phosphatase activity"/>
    <property type="evidence" value="ECO:0007669"/>
    <property type="project" value="UniProtKB-EC"/>
</dbReference>
<dbReference type="AlphaFoldDB" id="V4ATW2"/>
<organism evidence="14 15">
    <name type="scientific">Lottia gigantea</name>
    <name type="common">Giant owl limpet</name>
    <dbReference type="NCBI Taxonomy" id="225164"/>
    <lineage>
        <taxon>Eukaryota</taxon>
        <taxon>Metazoa</taxon>
        <taxon>Spiralia</taxon>
        <taxon>Lophotrochozoa</taxon>
        <taxon>Mollusca</taxon>
        <taxon>Gastropoda</taxon>
        <taxon>Patellogastropoda</taxon>
        <taxon>Lottioidea</taxon>
        <taxon>Lottiidae</taxon>
        <taxon>Lottia</taxon>
    </lineage>
</organism>
<dbReference type="InterPro" id="IPR023214">
    <property type="entry name" value="HAD_sf"/>
</dbReference>
<dbReference type="STRING" id="225164.V4ATW2"/>
<dbReference type="InterPro" id="IPR006355">
    <property type="entry name" value="LHPP/HDHD2"/>
</dbReference>
<dbReference type="Pfam" id="PF13344">
    <property type="entry name" value="Hydrolase_6"/>
    <property type="match status" value="1"/>
</dbReference>
<dbReference type="Gene3D" id="3.40.50.1000">
    <property type="entry name" value="HAD superfamily/HAD-like"/>
    <property type="match status" value="2"/>
</dbReference>
<keyword evidence="10" id="KW-0539">Nucleus</keyword>
<keyword evidence="6" id="KW-0963">Cytoplasm</keyword>
<dbReference type="FunFam" id="3.40.50.1000:FF:000051">
    <property type="entry name" value="Phospholysine phosphohistidine inorganic pyrophosphate phosphatase"/>
    <property type="match status" value="1"/>
</dbReference>
<protein>
    <recommendedName>
        <fullName evidence="12">Phospholysine phosphohistidine inorganic pyrophosphate phosphatase</fullName>
        <ecNumber evidence="5">3.6.1.1</ecNumber>
    </recommendedName>
</protein>
<dbReference type="SUPFAM" id="SSF56784">
    <property type="entry name" value="HAD-like"/>
    <property type="match status" value="1"/>
</dbReference>
<evidence type="ECO:0000256" key="1">
    <source>
        <dbReference type="ARBA" id="ARBA00001946"/>
    </source>
</evidence>
<accession>V4ATW2</accession>
<evidence type="ECO:0000256" key="12">
    <source>
        <dbReference type="ARBA" id="ARBA00039357"/>
    </source>
</evidence>
<keyword evidence="7" id="KW-0479">Metal-binding</keyword>
<dbReference type="GeneID" id="20247362"/>
<dbReference type="Proteomes" id="UP000030746">
    <property type="component" value="Unassembled WGS sequence"/>
</dbReference>
<dbReference type="PANTHER" id="PTHR19288:SF44">
    <property type="entry name" value="PHOSPHOLYSINE PHOSPHOHISTIDINE INORGANIC PYROPHOSPHATE PHOSPHATASE"/>
    <property type="match status" value="1"/>
</dbReference>
<comment type="similarity">
    <text evidence="4">Belongs to the HAD-like hydrolase superfamily.</text>
</comment>
<dbReference type="PANTHER" id="PTHR19288">
    <property type="entry name" value="4-NITROPHENYLPHOSPHATASE-RELATED"/>
    <property type="match status" value="1"/>
</dbReference>
<evidence type="ECO:0000256" key="11">
    <source>
        <dbReference type="ARBA" id="ARBA00037258"/>
    </source>
</evidence>
<evidence type="ECO:0000256" key="10">
    <source>
        <dbReference type="ARBA" id="ARBA00023242"/>
    </source>
</evidence>
<dbReference type="NCBIfam" id="TIGR01458">
    <property type="entry name" value="HAD-SF-IIA-hyp3"/>
    <property type="match status" value="1"/>
</dbReference>